<dbReference type="EMBL" id="CP062803">
    <property type="protein sequence ID" value="QOT75676.1"/>
    <property type="molecule type" value="Genomic_DNA"/>
</dbReference>
<dbReference type="SUPFAM" id="SSF52091">
    <property type="entry name" value="SpoIIaa-like"/>
    <property type="match status" value="1"/>
</dbReference>
<dbReference type="InterPro" id="IPR002645">
    <property type="entry name" value="STAS_dom"/>
</dbReference>
<accession>A0A643G501</accession>
<evidence type="ECO:0000256" key="6">
    <source>
        <dbReference type="SAM" id="Phobius"/>
    </source>
</evidence>
<organism evidence="8 9">
    <name type="scientific">Cupriavidus basilensis</name>
    <dbReference type="NCBI Taxonomy" id="68895"/>
    <lineage>
        <taxon>Bacteria</taxon>
        <taxon>Pseudomonadati</taxon>
        <taxon>Pseudomonadota</taxon>
        <taxon>Betaproteobacteria</taxon>
        <taxon>Burkholderiales</taxon>
        <taxon>Burkholderiaceae</taxon>
        <taxon>Cupriavidus</taxon>
    </lineage>
</organism>
<gene>
    <name evidence="8" type="ORF">F7R26_016025</name>
</gene>
<dbReference type="Pfam" id="PF01740">
    <property type="entry name" value="STAS"/>
    <property type="match status" value="1"/>
</dbReference>
<evidence type="ECO:0000256" key="1">
    <source>
        <dbReference type="ARBA" id="ARBA00004141"/>
    </source>
</evidence>
<dbReference type="Gene3D" id="3.30.750.24">
    <property type="entry name" value="STAS domain"/>
    <property type="match status" value="1"/>
</dbReference>
<feature type="transmembrane region" description="Helical" evidence="6">
    <location>
        <begin position="55"/>
        <end position="75"/>
    </location>
</feature>
<dbReference type="Pfam" id="PF00916">
    <property type="entry name" value="Sulfate_transp"/>
    <property type="match status" value="1"/>
</dbReference>
<evidence type="ECO:0000256" key="3">
    <source>
        <dbReference type="ARBA" id="ARBA00022989"/>
    </source>
</evidence>
<feature type="compositionally biased region" description="Low complexity" evidence="5">
    <location>
        <begin position="1"/>
        <end position="12"/>
    </location>
</feature>
<reference evidence="8 9" key="1">
    <citation type="submission" date="2020-10" db="EMBL/GenBank/DDBJ databases">
        <title>Complete genome sequence of Cupriavidus basilensis CCUG 49340T.</title>
        <authorList>
            <person name="Salva-Serra F."/>
            <person name="Donoso R.A."/>
            <person name="Cho K.H."/>
            <person name="Yoo J.A."/>
            <person name="Lee K."/>
            <person name="Yoon S.-H."/>
            <person name="Perez-Pantoja D."/>
            <person name="Moore E.R.B."/>
        </authorList>
    </citation>
    <scope>NUCLEOTIDE SEQUENCE [LARGE SCALE GENOMIC DNA]</scope>
    <source>
        <strain evidence="9">CCUG 49340</strain>
    </source>
</reference>
<keyword evidence="3 6" id="KW-1133">Transmembrane helix</keyword>
<evidence type="ECO:0000313" key="9">
    <source>
        <dbReference type="Proteomes" id="UP000397656"/>
    </source>
</evidence>
<feature type="transmembrane region" description="Helical" evidence="6">
    <location>
        <begin position="255"/>
        <end position="276"/>
    </location>
</feature>
<feature type="transmembrane region" description="Helical" evidence="6">
    <location>
        <begin position="310"/>
        <end position="329"/>
    </location>
</feature>
<feature type="transmembrane region" description="Helical" evidence="6">
    <location>
        <begin position="440"/>
        <end position="473"/>
    </location>
</feature>
<dbReference type="GO" id="GO:0016020">
    <property type="term" value="C:membrane"/>
    <property type="evidence" value="ECO:0007669"/>
    <property type="project" value="UniProtKB-SubCell"/>
</dbReference>
<dbReference type="InterPro" id="IPR001902">
    <property type="entry name" value="SLC26A/SulP_fam"/>
</dbReference>
<evidence type="ECO:0000313" key="8">
    <source>
        <dbReference type="EMBL" id="QOT75676.1"/>
    </source>
</evidence>
<dbReference type="RefSeq" id="WP_150984013.1">
    <property type="nucleotide sequence ID" value="NZ_CP062803.1"/>
</dbReference>
<dbReference type="PANTHER" id="PTHR11814">
    <property type="entry name" value="SULFATE TRANSPORTER"/>
    <property type="match status" value="1"/>
</dbReference>
<feature type="transmembrane region" description="Helical" evidence="6">
    <location>
        <begin position="82"/>
        <end position="104"/>
    </location>
</feature>
<feature type="transmembrane region" description="Helical" evidence="6">
    <location>
        <begin position="110"/>
        <end position="140"/>
    </location>
</feature>
<feature type="transmembrane region" description="Helical" evidence="6">
    <location>
        <begin position="394"/>
        <end position="420"/>
    </location>
</feature>
<dbReference type="CDD" id="cd07042">
    <property type="entry name" value="STAS_SulP_like_sulfate_transporter"/>
    <property type="match status" value="1"/>
</dbReference>
<feature type="domain" description="STAS" evidence="7">
    <location>
        <begin position="503"/>
        <end position="607"/>
    </location>
</feature>
<keyword evidence="4 6" id="KW-0472">Membrane</keyword>
<dbReference type="InterPro" id="IPR036513">
    <property type="entry name" value="STAS_dom_sf"/>
</dbReference>
<dbReference type="GO" id="GO:0055085">
    <property type="term" value="P:transmembrane transport"/>
    <property type="evidence" value="ECO:0007669"/>
    <property type="project" value="InterPro"/>
</dbReference>
<feature type="region of interest" description="Disordered" evidence="5">
    <location>
        <begin position="1"/>
        <end position="23"/>
    </location>
</feature>
<comment type="subcellular location">
    <subcellularLocation>
        <location evidence="1">Membrane</location>
        <topology evidence="1">Multi-pass membrane protein</topology>
    </subcellularLocation>
</comment>
<dbReference type="PROSITE" id="PS50801">
    <property type="entry name" value="STAS"/>
    <property type="match status" value="1"/>
</dbReference>
<dbReference type="InterPro" id="IPR011547">
    <property type="entry name" value="SLC26A/SulP_dom"/>
</dbReference>
<evidence type="ECO:0000256" key="4">
    <source>
        <dbReference type="ARBA" id="ARBA00023136"/>
    </source>
</evidence>
<dbReference type="GeneID" id="98402421"/>
<name>A0A643G501_9BURK</name>
<proteinExistence type="predicted"/>
<protein>
    <submittedName>
        <fullName evidence="8">STAS domain-containing protein</fullName>
    </submittedName>
</protein>
<dbReference type="Proteomes" id="UP000397656">
    <property type="component" value="Chromosome 1"/>
</dbReference>
<dbReference type="AlphaFoldDB" id="A0A643G501"/>
<keyword evidence="2 6" id="KW-0812">Transmembrane</keyword>
<evidence type="ECO:0000256" key="5">
    <source>
        <dbReference type="SAM" id="MobiDB-lite"/>
    </source>
</evidence>
<sequence>MPDSVPGHAPAPSGTPAPPAGGRPRLRQPFPLAAFHPRLLDSLRDYNRALFFKDLAAGLTVGVVALPLAMAFAIASGMPPQAGLFTAIIAGFLIAALGGSPVQIGGPAGAFIVIVYGIVARYGVANLLIATILAGGLLFAMGLFRLGTLIRFIPVAIVIGFTNGIAVLIMVSQIADFLGLQTGKLPGNFLSQMRVLGRALPTVSWPTVALAVSSLVVVAGWSRLALLAGKRWRPVSTIVANPASPPDAHGRLGRALAMVPGTVIALVLATAANGLLHLPVETIGTRFGGIPQGLPPFALPQLSWQLVQQLVAPTLTIALLGAIESLLCARVADSLIDDRHDPNQELMAQGIANIVTPFFGGLPATGTIARTVTNVRSGGRTPVAGMIHAATLMLIMLAAAPLASAIPLATLAAILLYVAWNMGEWHMFGLTHLKRYSNNYRIILLGTFVLTVVFDLTVAVQVGLVLACLFFIYRMAALTQIEAIAPAALPPAANGKPLPAGEVAAYHMTGALFFGAVNKVEALIDPRDRTQPVPAVLILDVGKLVALDTTGLDTLDALRKTLARRGGTLVICAAAAQVMSLMRRAGFLERMGTANYCDTLAAACDRAGVLLAERAERPAAG</sequence>
<evidence type="ECO:0000259" key="7">
    <source>
        <dbReference type="PROSITE" id="PS50801"/>
    </source>
</evidence>
<feature type="transmembrane region" description="Helical" evidence="6">
    <location>
        <begin position="203"/>
        <end position="226"/>
    </location>
</feature>
<evidence type="ECO:0000256" key="2">
    <source>
        <dbReference type="ARBA" id="ARBA00022692"/>
    </source>
</evidence>
<feature type="transmembrane region" description="Helical" evidence="6">
    <location>
        <begin position="152"/>
        <end position="175"/>
    </location>
</feature>